<evidence type="ECO:0000313" key="4">
    <source>
        <dbReference type="Proteomes" id="UP000002357"/>
    </source>
</evidence>
<organism evidence="3 4">
    <name type="scientific">Streptomyces clavuligerus</name>
    <dbReference type="NCBI Taxonomy" id="1901"/>
    <lineage>
        <taxon>Bacteria</taxon>
        <taxon>Bacillati</taxon>
        <taxon>Actinomycetota</taxon>
        <taxon>Actinomycetes</taxon>
        <taxon>Kitasatosporales</taxon>
        <taxon>Streptomycetaceae</taxon>
        <taxon>Streptomyces</taxon>
    </lineage>
</organism>
<dbReference type="PROSITE" id="PS51462">
    <property type="entry name" value="NUDIX"/>
    <property type="match status" value="1"/>
</dbReference>
<dbReference type="InterPro" id="IPR000086">
    <property type="entry name" value="NUDIX_hydrolase_dom"/>
</dbReference>
<accession>D5SI51</accession>
<evidence type="ECO:0000256" key="1">
    <source>
        <dbReference type="SAM" id="MobiDB-lite"/>
    </source>
</evidence>
<reference evidence="3 4" key="1">
    <citation type="journal article" date="2010" name="Genome Biol. Evol.">
        <title>The sequence of a 1.8-mb bacterial linear plasmid reveals a rich evolutionary reservoir of secondary metabolic pathways.</title>
        <authorList>
            <person name="Medema M.H."/>
            <person name="Trefzer A."/>
            <person name="Kovalchuk A."/>
            <person name="van den Berg M."/>
            <person name="Mueller U."/>
            <person name="Heijne W."/>
            <person name="Wu L."/>
            <person name="Alam M.T."/>
            <person name="Ronning C.M."/>
            <person name="Nierman W.C."/>
            <person name="Bovenberg R.A.L."/>
            <person name="Breitling R."/>
            <person name="Takano E."/>
        </authorList>
    </citation>
    <scope>NUCLEOTIDE SEQUENCE [LARGE SCALE GENOMIC DNA]</scope>
    <source>
        <strain evidence="4">ATCC 27064 / DSM 738 / JCM 4710 / NBRC 13307 / NCIMB 12785 / NRRL 3585 / VKM Ac-602</strain>
        <plasmid evidence="3">pSCL4</plasmid>
    </source>
</reference>
<gene>
    <name evidence="3" type="ORF">SCLAV_p0103</name>
</gene>
<keyword evidence="4" id="KW-1185">Reference proteome</keyword>
<dbReference type="Proteomes" id="UP000002357">
    <property type="component" value="Plasmid pSCL4"/>
</dbReference>
<dbReference type="EMBL" id="CM000914">
    <property type="protein sequence ID" value="EFG03594.2"/>
    <property type="molecule type" value="Genomic_DNA"/>
</dbReference>
<feature type="region of interest" description="Disordered" evidence="1">
    <location>
        <begin position="188"/>
        <end position="208"/>
    </location>
</feature>
<geneLocation type="plasmid" evidence="3 4">
    <name>pSCL4</name>
</geneLocation>
<name>D5SI51_STRCL</name>
<evidence type="ECO:0000313" key="3">
    <source>
        <dbReference type="EMBL" id="EFG03594.2"/>
    </source>
</evidence>
<keyword evidence="3" id="KW-0614">Plasmid</keyword>
<dbReference type="eggNOG" id="ENOG5031FYI">
    <property type="taxonomic scope" value="Bacteria"/>
</dbReference>
<dbReference type="AlphaFoldDB" id="D5SI51"/>
<protein>
    <recommendedName>
        <fullName evidence="2">Nudix hydrolase domain-containing protein</fullName>
    </recommendedName>
</protein>
<sequence>MAGRPPSRVPKVVYSSVELTMRDRFTVVGRVTGCHLFEGDGTRPIDEENVHVSYTPKRVQFPQEIAAWRRSIEAEEERKEACGLQHRWNNARFAVERVVVTRTHLAEEPVVSLTLRDADYFDFLTTSLNLDGRRQRNGLTLRQQYLEGGDPADAPSWMNCSFGINVALETGKDGKMLFSRRSAQVAGPNSARWNSSANEGLAQQHDLPRDGSPISLHAVARRALFEELAVHDGDKPRVELLGFGLDLDNHQWAAFFRAVVPELDEPTLRLRWTRGITDKWEHDRFEFVDADPESVLGFLADEPQALWTPCAPALFYLALVRGAVERLGGDPAGRVTVERAEQKVMSDRGL</sequence>
<feature type="domain" description="Nudix hydrolase" evidence="2">
    <location>
        <begin position="157"/>
        <end position="316"/>
    </location>
</feature>
<evidence type="ECO:0000259" key="2">
    <source>
        <dbReference type="PROSITE" id="PS51462"/>
    </source>
</evidence>
<proteinExistence type="predicted"/>